<feature type="compositionally biased region" description="Polar residues" evidence="1">
    <location>
        <begin position="581"/>
        <end position="595"/>
    </location>
</feature>
<feature type="region of interest" description="Disordered" evidence="1">
    <location>
        <begin position="885"/>
        <end position="915"/>
    </location>
</feature>
<comment type="caution">
    <text evidence="2">The sequence shown here is derived from an EMBL/GenBank/DDBJ whole genome shotgun (WGS) entry which is preliminary data.</text>
</comment>
<proteinExistence type="predicted"/>
<organism evidence="2 3">
    <name type="scientific">Circinella minor</name>
    <dbReference type="NCBI Taxonomy" id="1195481"/>
    <lineage>
        <taxon>Eukaryota</taxon>
        <taxon>Fungi</taxon>
        <taxon>Fungi incertae sedis</taxon>
        <taxon>Mucoromycota</taxon>
        <taxon>Mucoromycotina</taxon>
        <taxon>Mucoromycetes</taxon>
        <taxon>Mucorales</taxon>
        <taxon>Lichtheimiaceae</taxon>
        <taxon>Circinella</taxon>
    </lineage>
</organism>
<reference evidence="2 3" key="1">
    <citation type="submission" date="2020-12" db="EMBL/GenBank/DDBJ databases">
        <title>Metabolic potential, ecology and presence of endohyphal bacteria is reflected in genomic diversity of Mucoromycotina.</title>
        <authorList>
            <person name="Muszewska A."/>
            <person name="Okrasinska A."/>
            <person name="Steczkiewicz K."/>
            <person name="Drgas O."/>
            <person name="Orlowska M."/>
            <person name="Perlinska-Lenart U."/>
            <person name="Aleksandrzak-Piekarczyk T."/>
            <person name="Szatraj K."/>
            <person name="Zielenkiewicz U."/>
            <person name="Pilsyk S."/>
            <person name="Malc E."/>
            <person name="Mieczkowski P."/>
            <person name="Kruszewska J.S."/>
            <person name="Biernat P."/>
            <person name="Pawlowska J."/>
        </authorList>
    </citation>
    <scope>NUCLEOTIDE SEQUENCE [LARGE SCALE GENOMIC DNA]</scope>
    <source>
        <strain evidence="2 3">CBS 142.35</strain>
    </source>
</reference>
<feature type="region of interest" description="Disordered" evidence="1">
    <location>
        <begin position="568"/>
        <end position="602"/>
    </location>
</feature>
<keyword evidence="3" id="KW-1185">Reference proteome</keyword>
<name>A0A8H7VEP4_9FUNG</name>
<dbReference type="EMBL" id="JAEPRB010000454">
    <property type="protein sequence ID" value="KAG2216112.1"/>
    <property type="molecule type" value="Genomic_DNA"/>
</dbReference>
<feature type="compositionally biased region" description="Polar residues" evidence="1">
    <location>
        <begin position="889"/>
        <end position="901"/>
    </location>
</feature>
<sequence>MDLEIIKTRIINRRDARSQKPLTNDHAIWQSFTEEHYNCLNALLRAPLTFNPVNYANVLRLSDHRIGPEDDEGPNNTHLTDTPRYYLRCARKNNLHDLQQLVSLYQNQFPADNDWSQQLLDSANTLQEDHQCTLIYAGMTLASSPDQRLQQDLTISGGTRFTNLTKTDARATEWIVYEIVGLQLQNNMSLVTAGYIEDIWIKAIGDIAVNSANGGAYVDWYPNQDLISSWRNAATRFNYPNQYNGTPAPAELQLHIQDHFDDYAQFLKRRENASLKMPIPRDALVQNVRDTATPRNIINGQVVSVLIGKDITIKAFNSSVGFWQDTGSCPFFLREIYELLFTLAFGNVPTAQNYNYPTFVDVYPLSYKQVSLVGVPYMCRYLRQLRPLIITSMSHLLFSMFHLDLLETAWKGPAERFLNMVDKPRSFTFFENIINTAFSSTGFFTRYNEDLGNVSIVSYGPDPLDLALLVPMRHPGSLRYDPILQQLKAQEIFLVACCSLVLEGIVRQRLNTGETKPQNRVDLLNWLQDIRQEYNQYLDNNPLGLHLRETKQTLSDVENRIQSERVNATKRRREDQGVTIRVQSQRRSQRLTNTFPGAPHSQDRINKLNQLRTLEDSRLARGLVYSIAPCPPGIDLFSDAYREWFLHAKSGKDMQYSANAFGNDPTRDLDEEGRDDYLKKRKLGIYGAHANVERNQMARQKVALVDLTTESRWNKTGDRGLTIATCIFCGRSLYKTKNTMHRCPELEQEVLTSENNGLSYAYAFYAHDMLDAIEFDLEDREQVPAMDEHDAATILNQRNYKNRNNRVEGSLGLVYAALDSSDEFLFTQAVDREIQASDPGQTTPPDDEGKFFIQQTQIQKQIIKHLAETREMPFIEIRCNEPQPCDSYTIKSPSRRPTNQRPVPRNAQHKHGRVNSSMCQYGQIMNNFDEIPISLRRWLWYMYRKELSKNPQALPYQDPTNWQATHSA</sequence>
<accession>A0A8H7VEP4</accession>
<evidence type="ECO:0000313" key="3">
    <source>
        <dbReference type="Proteomes" id="UP000646827"/>
    </source>
</evidence>
<dbReference type="AlphaFoldDB" id="A0A8H7VEP4"/>
<dbReference type="Proteomes" id="UP000646827">
    <property type="component" value="Unassembled WGS sequence"/>
</dbReference>
<evidence type="ECO:0000256" key="1">
    <source>
        <dbReference type="SAM" id="MobiDB-lite"/>
    </source>
</evidence>
<gene>
    <name evidence="2" type="ORF">INT45_005141</name>
</gene>
<evidence type="ECO:0000313" key="2">
    <source>
        <dbReference type="EMBL" id="KAG2216112.1"/>
    </source>
</evidence>
<protein>
    <submittedName>
        <fullName evidence="2">Uncharacterized protein</fullName>
    </submittedName>
</protein>
<dbReference type="OrthoDB" id="2275372at2759"/>